<name>A0A7X8SGJ7_9BACT</name>
<gene>
    <name evidence="3" type="ORF">HGP29_01475</name>
</gene>
<dbReference type="RefSeq" id="WP_168880534.1">
    <property type="nucleotide sequence ID" value="NZ_JABAIL010000001.1"/>
</dbReference>
<organism evidence="3 4">
    <name type="scientific">Flammeovirga agarivorans</name>
    <dbReference type="NCBI Taxonomy" id="2726742"/>
    <lineage>
        <taxon>Bacteria</taxon>
        <taxon>Pseudomonadati</taxon>
        <taxon>Bacteroidota</taxon>
        <taxon>Cytophagia</taxon>
        <taxon>Cytophagales</taxon>
        <taxon>Flammeovirgaceae</taxon>
        <taxon>Flammeovirga</taxon>
    </lineage>
</organism>
<feature type="transmembrane region" description="Helical" evidence="1">
    <location>
        <begin position="256"/>
        <end position="276"/>
    </location>
</feature>
<keyword evidence="1" id="KW-0812">Transmembrane</keyword>
<dbReference type="EMBL" id="JABAIL010000001">
    <property type="protein sequence ID" value="NLR89850.1"/>
    <property type="molecule type" value="Genomic_DNA"/>
</dbReference>
<feature type="transmembrane region" description="Helical" evidence="1">
    <location>
        <begin position="225"/>
        <end position="244"/>
    </location>
</feature>
<accession>A0A7X8SGJ7</accession>
<dbReference type="Proteomes" id="UP000585050">
    <property type="component" value="Unassembled WGS sequence"/>
</dbReference>
<feature type="transmembrane region" description="Helical" evidence="1">
    <location>
        <begin position="42"/>
        <end position="64"/>
    </location>
</feature>
<protein>
    <submittedName>
        <fullName evidence="3">DUF1624 domain-containing protein</fullName>
    </submittedName>
</protein>
<feature type="transmembrane region" description="Helical" evidence="1">
    <location>
        <begin position="322"/>
        <end position="341"/>
    </location>
</feature>
<feature type="transmembrane region" description="Helical" evidence="1">
    <location>
        <begin position="12"/>
        <end position="30"/>
    </location>
</feature>
<proteinExistence type="predicted"/>
<feature type="transmembrane region" description="Helical" evidence="1">
    <location>
        <begin position="191"/>
        <end position="213"/>
    </location>
</feature>
<feature type="transmembrane region" description="Helical" evidence="1">
    <location>
        <begin position="150"/>
        <end position="171"/>
    </location>
</feature>
<keyword evidence="1" id="KW-1133">Transmembrane helix</keyword>
<evidence type="ECO:0000313" key="3">
    <source>
        <dbReference type="EMBL" id="NLR89850.1"/>
    </source>
</evidence>
<evidence type="ECO:0000256" key="1">
    <source>
        <dbReference type="SAM" id="Phobius"/>
    </source>
</evidence>
<keyword evidence="4" id="KW-1185">Reference proteome</keyword>
<sequence length="365" mass="42330">MKKRLESIDFVRGMSVLLLIPLHCMMMYATLDTWQNSELGQFMQWVEKGSPVFMVVMGFSFVFSKRQKPYDLLLRGVKILGIGYLLNFLKFNVPMVLGWFPEKLILANHLKVEEFQENMLHFFLLGDILQLAGFTLLFMAVLYKPLKNKWNILATALLIVLVSKELSGIRIGYGFVDYFLDIMWGNQYNVYFPLFPWMAFIFIGRFIGELYLEDKYNTKRFYKKVLIYSGVLVAVGYGLCLYDYEYHFGDYYHLGAGGTLMLMGLNVFNFYLGHIASLVIKSKKIKAVVNYASKNVTAFYILQWVFIDWGMAIFGFANLTQVPIMMIITVYILLTFSVLLARDYVAKKSNTWFKWAGNKDVANVN</sequence>
<reference evidence="3 4" key="1">
    <citation type="submission" date="2020-04" db="EMBL/GenBank/DDBJ databases">
        <title>Flammeovirga sp. SR4, a novel species isolated from seawater.</title>
        <authorList>
            <person name="Wang X."/>
        </authorList>
    </citation>
    <scope>NUCLEOTIDE SEQUENCE [LARGE SCALE GENOMIC DNA]</scope>
    <source>
        <strain evidence="3 4">SR4</strain>
    </source>
</reference>
<feature type="transmembrane region" description="Helical" evidence="1">
    <location>
        <begin position="76"/>
        <end position="100"/>
    </location>
</feature>
<comment type="caution">
    <text evidence="3">The sequence shown here is derived from an EMBL/GenBank/DDBJ whole genome shotgun (WGS) entry which is preliminary data.</text>
</comment>
<dbReference type="AlphaFoldDB" id="A0A7X8SGJ7"/>
<evidence type="ECO:0000313" key="4">
    <source>
        <dbReference type="Proteomes" id="UP000585050"/>
    </source>
</evidence>
<keyword evidence="1" id="KW-0472">Membrane</keyword>
<feature type="transmembrane region" description="Helical" evidence="1">
    <location>
        <begin position="297"/>
        <end position="316"/>
    </location>
</feature>
<feature type="domain" description="Heparan-alpha-glucosaminide N-acetyltransferase catalytic" evidence="2">
    <location>
        <begin position="4"/>
        <end position="218"/>
    </location>
</feature>
<feature type="transmembrane region" description="Helical" evidence="1">
    <location>
        <begin position="120"/>
        <end position="143"/>
    </location>
</feature>
<evidence type="ECO:0000259" key="2">
    <source>
        <dbReference type="Pfam" id="PF07786"/>
    </source>
</evidence>
<dbReference type="Pfam" id="PF07786">
    <property type="entry name" value="HGSNAT_cat"/>
    <property type="match status" value="1"/>
</dbReference>
<dbReference type="InterPro" id="IPR012429">
    <property type="entry name" value="HGSNAT_cat"/>
</dbReference>